<dbReference type="OrthoDB" id="754680at2"/>
<dbReference type="STRING" id="288992.SAMN04488522_101917"/>
<dbReference type="Proteomes" id="UP000184287">
    <property type="component" value="Unassembled WGS sequence"/>
</dbReference>
<dbReference type="EMBL" id="FQUQ01000001">
    <property type="protein sequence ID" value="SHE68664.1"/>
    <property type="molecule type" value="Genomic_DNA"/>
</dbReference>
<name>A0A1M4VHY9_9SPHI</name>
<proteinExistence type="predicted"/>
<protein>
    <submittedName>
        <fullName evidence="1">Oxygen tolerance</fullName>
    </submittedName>
</protein>
<dbReference type="InterPro" id="IPR025738">
    <property type="entry name" value="BatD"/>
</dbReference>
<dbReference type="AlphaFoldDB" id="A0A1M4VHY9"/>
<accession>A0A1M4VHY9</accession>
<evidence type="ECO:0000313" key="2">
    <source>
        <dbReference type="Proteomes" id="UP000184287"/>
    </source>
</evidence>
<gene>
    <name evidence="1" type="ORF">SAMN04488522_101917</name>
</gene>
<dbReference type="Pfam" id="PF13584">
    <property type="entry name" value="BatD"/>
    <property type="match status" value="2"/>
</dbReference>
<evidence type="ECO:0000313" key="1">
    <source>
        <dbReference type="EMBL" id="SHE68664.1"/>
    </source>
</evidence>
<organism evidence="1 2">
    <name type="scientific">Pedobacter caeni</name>
    <dbReference type="NCBI Taxonomy" id="288992"/>
    <lineage>
        <taxon>Bacteria</taxon>
        <taxon>Pseudomonadati</taxon>
        <taxon>Bacteroidota</taxon>
        <taxon>Sphingobacteriia</taxon>
        <taxon>Sphingobacteriales</taxon>
        <taxon>Sphingobacteriaceae</taxon>
        <taxon>Pedobacter</taxon>
    </lineage>
</organism>
<reference evidence="2" key="1">
    <citation type="submission" date="2016-11" db="EMBL/GenBank/DDBJ databases">
        <authorList>
            <person name="Varghese N."/>
            <person name="Submissions S."/>
        </authorList>
    </citation>
    <scope>NUCLEOTIDE SEQUENCE [LARGE SCALE GENOMIC DNA]</scope>
    <source>
        <strain evidence="2">DSM 16990</strain>
    </source>
</reference>
<sequence length="303" mass="34453">MTTLFWTSFSSCQEKKEPDFIQYVVQPEVEIGKNTDFYVRFAMKPDHVSSATDQIKGLTLTDGLSRISDKINESESTDENGKVTSYFHFYTYARPEKLGKIDFPVLTMKVKGKEYKTRPFSINVVQQLKVGADAVKVALTSDKAVYSLKDTIAISLYEYSRFINVKRKKNMAIKGSVTGKDNEITISSEPTLDDIAGIKGFEDYLKQNFELVNFDWDAMGDRKSIEIINGISYVKTKIFTTGLVPKNKGEFKIEPSEFEYHVYKSNTDYFSKFEPQDSGGYKVTDKGATQLQIKSQALEFKVK</sequence>
<keyword evidence="2" id="KW-1185">Reference proteome</keyword>
<dbReference type="RefSeq" id="WP_159441052.1">
    <property type="nucleotide sequence ID" value="NZ_FQUQ01000001.1"/>
</dbReference>